<name>A0A9W6RD24_9ACTN</name>
<keyword evidence="2" id="KW-1003">Cell membrane</keyword>
<gene>
    <name evidence="7" type="ORF">Airi01_020380</name>
</gene>
<dbReference type="CDD" id="cd06579">
    <property type="entry name" value="TM_PBP1_transp_AraH_like"/>
    <property type="match status" value="1"/>
</dbReference>
<evidence type="ECO:0000256" key="2">
    <source>
        <dbReference type="ARBA" id="ARBA00022475"/>
    </source>
</evidence>
<dbReference type="PANTHER" id="PTHR32196">
    <property type="entry name" value="ABC TRANSPORTER PERMEASE PROTEIN YPHD-RELATED-RELATED"/>
    <property type="match status" value="1"/>
</dbReference>
<evidence type="ECO:0000256" key="4">
    <source>
        <dbReference type="ARBA" id="ARBA00022989"/>
    </source>
</evidence>
<dbReference type="EMBL" id="BSTJ01000002">
    <property type="protein sequence ID" value="GLY73771.1"/>
    <property type="molecule type" value="Genomic_DNA"/>
</dbReference>
<evidence type="ECO:0000256" key="5">
    <source>
        <dbReference type="ARBA" id="ARBA00023136"/>
    </source>
</evidence>
<dbReference type="InterPro" id="IPR001851">
    <property type="entry name" value="ABC_transp_permease"/>
</dbReference>
<dbReference type="AlphaFoldDB" id="A0A9W6RD24"/>
<dbReference type="Proteomes" id="UP001165135">
    <property type="component" value="Unassembled WGS sequence"/>
</dbReference>
<protein>
    <submittedName>
        <fullName evidence="7">Ribose ABC transporter permease</fullName>
    </submittedName>
</protein>
<feature type="transmembrane region" description="Helical" evidence="6">
    <location>
        <begin position="64"/>
        <end position="81"/>
    </location>
</feature>
<sequence length="333" mass="34069">MNLKTLANRLRALWMLLLVGIILSFASPVFLTSTNLLNVGLAASVAALLAVGQTYVIILAEIDLSVGAALGFSAVVTAQVLRSDGLLPALAAGVAVGVAVGLINGLLVTKARMPSFIATLATMSVLGGLSLQLTSGNPVAVTDYTFQGIGQNRLAGIPVPVLIMLVVFAVFGFVLARTRYGRFVYATGDNAEAARLSGIRTQRVKVLAFVISGVLAALAGFILTARLSTAEPTAGTGLELEAIAAVIIGGTSLAGGRGTLVGTLVGALVLGVIDNGMNLLDVSPFLQDVVKGLVILLAVFLDRNLDALRGLVTRRSGPGDAAPSSTTPELARQ</sequence>
<dbReference type="GO" id="GO:0005886">
    <property type="term" value="C:plasma membrane"/>
    <property type="evidence" value="ECO:0007669"/>
    <property type="project" value="UniProtKB-SubCell"/>
</dbReference>
<evidence type="ECO:0000313" key="7">
    <source>
        <dbReference type="EMBL" id="GLY73771.1"/>
    </source>
</evidence>
<evidence type="ECO:0000313" key="8">
    <source>
        <dbReference type="Proteomes" id="UP001165135"/>
    </source>
</evidence>
<evidence type="ECO:0000256" key="1">
    <source>
        <dbReference type="ARBA" id="ARBA00004651"/>
    </source>
</evidence>
<evidence type="ECO:0000256" key="6">
    <source>
        <dbReference type="SAM" id="Phobius"/>
    </source>
</evidence>
<feature type="transmembrane region" description="Helical" evidence="6">
    <location>
        <begin position="243"/>
        <end position="273"/>
    </location>
</feature>
<feature type="transmembrane region" description="Helical" evidence="6">
    <location>
        <begin position="115"/>
        <end position="134"/>
    </location>
</feature>
<evidence type="ECO:0000256" key="3">
    <source>
        <dbReference type="ARBA" id="ARBA00022692"/>
    </source>
</evidence>
<reference evidence="7" key="1">
    <citation type="submission" date="2023-03" db="EMBL/GenBank/DDBJ databases">
        <title>Actinoallomurus iriomotensis NBRC 103681.</title>
        <authorList>
            <person name="Ichikawa N."/>
            <person name="Sato H."/>
            <person name="Tonouchi N."/>
        </authorList>
    </citation>
    <scope>NUCLEOTIDE SEQUENCE</scope>
    <source>
        <strain evidence="7">NBRC 103681</strain>
    </source>
</reference>
<keyword evidence="5 6" id="KW-0472">Membrane</keyword>
<dbReference type="RefSeq" id="WP_285619298.1">
    <property type="nucleotide sequence ID" value="NZ_BSTJ01000002.1"/>
</dbReference>
<comment type="subcellular location">
    <subcellularLocation>
        <location evidence="1">Cell membrane</location>
        <topology evidence="1">Multi-pass membrane protein</topology>
    </subcellularLocation>
</comment>
<proteinExistence type="predicted"/>
<keyword evidence="3 6" id="KW-0812">Transmembrane</keyword>
<dbReference type="GO" id="GO:0022857">
    <property type="term" value="F:transmembrane transporter activity"/>
    <property type="evidence" value="ECO:0007669"/>
    <property type="project" value="InterPro"/>
</dbReference>
<dbReference type="PANTHER" id="PTHR32196:SF72">
    <property type="entry name" value="RIBOSE IMPORT PERMEASE PROTEIN RBSC"/>
    <property type="match status" value="1"/>
</dbReference>
<feature type="transmembrane region" description="Helical" evidence="6">
    <location>
        <begin position="12"/>
        <end position="31"/>
    </location>
</feature>
<dbReference type="Pfam" id="PF02653">
    <property type="entry name" value="BPD_transp_2"/>
    <property type="match status" value="1"/>
</dbReference>
<feature type="transmembrane region" description="Helical" evidence="6">
    <location>
        <begin position="37"/>
        <end position="57"/>
    </location>
</feature>
<feature type="transmembrane region" description="Helical" evidence="6">
    <location>
        <begin position="204"/>
        <end position="223"/>
    </location>
</feature>
<accession>A0A9W6RD24</accession>
<keyword evidence="4 6" id="KW-1133">Transmembrane helix</keyword>
<feature type="transmembrane region" description="Helical" evidence="6">
    <location>
        <begin position="87"/>
        <end position="108"/>
    </location>
</feature>
<comment type="caution">
    <text evidence="7">The sequence shown here is derived from an EMBL/GenBank/DDBJ whole genome shotgun (WGS) entry which is preliminary data.</text>
</comment>
<organism evidence="7 8">
    <name type="scientific">Actinoallomurus iriomotensis</name>
    <dbReference type="NCBI Taxonomy" id="478107"/>
    <lineage>
        <taxon>Bacteria</taxon>
        <taxon>Bacillati</taxon>
        <taxon>Actinomycetota</taxon>
        <taxon>Actinomycetes</taxon>
        <taxon>Streptosporangiales</taxon>
        <taxon>Thermomonosporaceae</taxon>
        <taxon>Actinoallomurus</taxon>
    </lineage>
</organism>
<feature type="transmembrane region" description="Helical" evidence="6">
    <location>
        <begin position="154"/>
        <end position="176"/>
    </location>
</feature>